<protein>
    <submittedName>
        <fullName evidence="4">Uncharacterized protein LOC111820181</fullName>
    </submittedName>
</protein>
<dbReference type="AlphaFoldDB" id="A0A2Y9QV39"/>
<evidence type="ECO:0000313" key="3">
    <source>
        <dbReference type="Proteomes" id="UP000248480"/>
    </source>
</evidence>
<accession>A0A2Y9QV39</accession>
<dbReference type="KEGG" id="tmu:111820181"/>
<dbReference type="Gene3D" id="1.10.238.10">
    <property type="entry name" value="EF-hand"/>
    <property type="match status" value="3"/>
</dbReference>
<dbReference type="InterPro" id="IPR011992">
    <property type="entry name" value="EF-hand-dom_pair"/>
</dbReference>
<keyword evidence="1" id="KW-0677">Repeat</keyword>
<dbReference type="STRING" id="127582.A0A2Y9QV39"/>
<sequence>MSCLVDKKRVKLNALLDEVHEFLGNEVNYDDLENILENIGLRLQLKENSVLMKSLPIDAAGKLYTHKLLDGIKSLKGVKLSVDKLAPFVENMGFQLEKDEYEDLVNSLSIDDEGMVETSAIMDEGNLFTGEKVDTNNLENFLENIGIELTEDKGMELLNNLPVDAKGRVYKNKLMKEVACLKGMKVSSSKIGNFMENMGIDLKEKEVQELKDDLAVDDNGKIDLNVLMDKVKCVTGEKIHTGDVKNILKNMGIEITDKENKKLLKTLPVSADQKVFKKNVVDAVKSFRGGKTNVSDLKNVLQNTGFRLEAKEIQDLQTHLPVTEDEKVSLNVLMDAAKVFTGEKIDASDLKNVLANMGIEVTDKEHLMLLKTLPVHSDRKVYKKRLLDSVKPLEGKKIYASKLGTLMEIMEIELQSEEYNDLLNHLPIDEGGKVNLNVAMNDVKAFTGEKVDVHNLERVLRRMGLVLTDKEHMELLETLPSDTDGKVYKNRLLKSVKALNGPKVKINKVESLVEEMEIILNDEELEELTMQLSTDDDKTVDLNDLMDTISHIKGEVIGVQDLDNFLASKGIELTDGEMKELIPQLAVNSKLFFKKNNSVVFQEVCLCCPMNKLS</sequence>
<dbReference type="GeneID" id="111820181"/>
<reference evidence="4" key="1">
    <citation type="submission" date="2025-08" db="UniProtKB">
        <authorList>
            <consortium name="RefSeq"/>
        </authorList>
    </citation>
    <scope>IDENTIFICATION</scope>
</reference>
<dbReference type="RefSeq" id="XP_023585206.1">
    <property type="nucleotide sequence ID" value="XM_023729438.1"/>
</dbReference>
<organism evidence="3 4">
    <name type="scientific">Trichechus manatus latirostris</name>
    <name type="common">Florida manatee</name>
    <dbReference type="NCBI Taxonomy" id="127582"/>
    <lineage>
        <taxon>Eukaryota</taxon>
        <taxon>Metazoa</taxon>
        <taxon>Chordata</taxon>
        <taxon>Craniata</taxon>
        <taxon>Vertebrata</taxon>
        <taxon>Euteleostomi</taxon>
        <taxon>Mammalia</taxon>
        <taxon>Eutheria</taxon>
        <taxon>Afrotheria</taxon>
        <taxon>Sirenia</taxon>
        <taxon>Trichechidae</taxon>
        <taxon>Trichechus</taxon>
    </lineage>
</organism>
<keyword evidence="2" id="KW-0106">Calcium</keyword>
<dbReference type="PANTHER" id="PTHR22656:SF1">
    <property type="entry name" value="EF-HAND CALCIUM-BINDING DOMAIN-CONTAINING PROTEIN 13"/>
    <property type="match status" value="1"/>
</dbReference>
<evidence type="ECO:0000256" key="2">
    <source>
        <dbReference type="ARBA" id="ARBA00022837"/>
    </source>
</evidence>
<dbReference type="InParanoid" id="A0A2Y9QV39"/>
<name>A0A2Y9QV39_TRIMA</name>
<evidence type="ECO:0000313" key="4">
    <source>
        <dbReference type="RefSeq" id="XP_023585206.1"/>
    </source>
</evidence>
<evidence type="ECO:0000256" key="1">
    <source>
        <dbReference type="ARBA" id="ARBA00022737"/>
    </source>
</evidence>
<keyword evidence="3" id="KW-1185">Reference proteome</keyword>
<dbReference type="PANTHER" id="PTHR22656">
    <property type="entry name" value="EF-HAND CALCIUM-BINDING DOMAIN-CONTAINING PROTEIN 13"/>
    <property type="match status" value="1"/>
</dbReference>
<dbReference type="Proteomes" id="UP000248480">
    <property type="component" value="Unplaced"/>
</dbReference>
<gene>
    <name evidence="4" type="primary">LOC111820181</name>
</gene>
<dbReference type="SUPFAM" id="SSF47473">
    <property type="entry name" value="EF-hand"/>
    <property type="match status" value="5"/>
</dbReference>
<proteinExistence type="predicted"/>